<dbReference type="AlphaFoldDB" id="A0A5C6ESA8"/>
<comment type="caution">
    <text evidence="1">The sequence shown here is derived from an EMBL/GenBank/DDBJ whole genome shotgun (WGS) entry which is preliminary data.</text>
</comment>
<protein>
    <recommendedName>
        <fullName evidence="3">HEAT repeat protein</fullName>
    </recommendedName>
</protein>
<evidence type="ECO:0008006" key="3">
    <source>
        <dbReference type="Google" id="ProtNLM"/>
    </source>
</evidence>
<sequence length="520" mass="57123">MFEESLDQLLGEQADPVAAGWRLRELAESAADHGPALVDELVSRTESLASSDPAIVGGLLRVVHTTLLSLGGDVIAGLDPGRIESIHDALPTGTPNRYLLLHLLATMRNPDSLSRLVAILQKSPPQKWMEAAQVLSPLMQHADWPVALVYPELLNAIEHPSLASPVLDLANYLFRKARVATHPAADRVPTLNVLLGEISGRLSRFEENPHTFGDDVDTVQNRLGEAVALAVSLCDTVGILGDESSIGKLNQTVELKHRRVQCEAAGALSRMGDEAGQKRLIELTNDPSARLRAIHYADELGIGDRVDEANRSDRATAESEVSLWLSQPQQMGVPPTSVEVVDSQRMMWPSFEDPIDIHLVRFEYNFGERVYSNVAIAGPVTFAMSADVADFSMTDIYAIYAGWHADHPDIFSVVADQLNEVQIRVMSELQKHLDHLGYESIKPAMLGFFLEEKAGVFTAMRDNKPCAVVTDGLETIDHPIGGRLRPIQPIDLFNLYKGRKMLRTFNPTSDGDLEDIVESD</sequence>
<accession>A0A5C6ESA8</accession>
<organism evidence="1 2">
    <name type="scientific">Rubripirellula tenax</name>
    <dbReference type="NCBI Taxonomy" id="2528015"/>
    <lineage>
        <taxon>Bacteria</taxon>
        <taxon>Pseudomonadati</taxon>
        <taxon>Planctomycetota</taxon>
        <taxon>Planctomycetia</taxon>
        <taxon>Pirellulales</taxon>
        <taxon>Pirellulaceae</taxon>
        <taxon>Rubripirellula</taxon>
    </lineage>
</organism>
<reference evidence="1 2" key="1">
    <citation type="submission" date="2019-02" db="EMBL/GenBank/DDBJ databases">
        <title>Deep-cultivation of Planctomycetes and their phenomic and genomic characterization uncovers novel biology.</title>
        <authorList>
            <person name="Wiegand S."/>
            <person name="Jogler M."/>
            <person name="Boedeker C."/>
            <person name="Pinto D."/>
            <person name="Vollmers J."/>
            <person name="Rivas-Marin E."/>
            <person name="Kohn T."/>
            <person name="Peeters S.H."/>
            <person name="Heuer A."/>
            <person name="Rast P."/>
            <person name="Oberbeckmann S."/>
            <person name="Bunk B."/>
            <person name="Jeske O."/>
            <person name="Meyerdierks A."/>
            <person name="Storesund J.E."/>
            <person name="Kallscheuer N."/>
            <person name="Luecker S."/>
            <person name="Lage O.M."/>
            <person name="Pohl T."/>
            <person name="Merkel B.J."/>
            <person name="Hornburger P."/>
            <person name="Mueller R.-W."/>
            <person name="Bruemmer F."/>
            <person name="Labrenz M."/>
            <person name="Spormann A.M."/>
            <person name="Op Den Camp H."/>
            <person name="Overmann J."/>
            <person name="Amann R."/>
            <person name="Jetten M.S.M."/>
            <person name="Mascher T."/>
            <person name="Medema M.H."/>
            <person name="Devos D.P."/>
            <person name="Kaster A.-K."/>
            <person name="Ovreas L."/>
            <person name="Rohde M."/>
            <person name="Galperin M.Y."/>
            <person name="Jogler C."/>
        </authorList>
    </citation>
    <scope>NUCLEOTIDE SEQUENCE [LARGE SCALE GENOMIC DNA]</scope>
    <source>
        <strain evidence="1 2">Poly51</strain>
    </source>
</reference>
<dbReference type="RefSeq" id="WP_146459656.1">
    <property type="nucleotide sequence ID" value="NZ_SJPW01000005.1"/>
</dbReference>
<proteinExistence type="predicted"/>
<evidence type="ECO:0000313" key="2">
    <source>
        <dbReference type="Proteomes" id="UP000318288"/>
    </source>
</evidence>
<dbReference type="InterPro" id="IPR011989">
    <property type="entry name" value="ARM-like"/>
</dbReference>
<dbReference type="SUPFAM" id="SSF48371">
    <property type="entry name" value="ARM repeat"/>
    <property type="match status" value="1"/>
</dbReference>
<evidence type="ECO:0000313" key="1">
    <source>
        <dbReference type="EMBL" id="TWU50997.1"/>
    </source>
</evidence>
<name>A0A5C6ESA8_9BACT</name>
<dbReference type="OrthoDB" id="292518at2"/>
<dbReference type="Proteomes" id="UP000318288">
    <property type="component" value="Unassembled WGS sequence"/>
</dbReference>
<dbReference type="InterPro" id="IPR016024">
    <property type="entry name" value="ARM-type_fold"/>
</dbReference>
<dbReference type="EMBL" id="SJPW01000005">
    <property type="protein sequence ID" value="TWU50997.1"/>
    <property type="molecule type" value="Genomic_DNA"/>
</dbReference>
<keyword evidence="2" id="KW-1185">Reference proteome</keyword>
<dbReference type="Gene3D" id="1.25.10.10">
    <property type="entry name" value="Leucine-rich Repeat Variant"/>
    <property type="match status" value="1"/>
</dbReference>
<gene>
    <name evidence="1" type="ORF">Poly51_42900</name>
</gene>